<proteinExistence type="predicted"/>
<keyword evidence="1 3" id="KW-0853">WD repeat</keyword>
<gene>
    <name evidence="5" type="ORF">ALAG00032_LOCUS3802</name>
</gene>
<dbReference type="SUPFAM" id="SSF50978">
    <property type="entry name" value="WD40 repeat-like"/>
    <property type="match status" value="1"/>
</dbReference>
<feature type="repeat" description="WD" evidence="3">
    <location>
        <begin position="135"/>
        <end position="167"/>
    </location>
</feature>
<dbReference type="CDD" id="cd00200">
    <property type="entry name" value="WD40"/>
    <property type="match status" value="1"/>
</dbReference>
<evidence type="ECO:0000256" key="1">
    <source>
        <dbReference type="ARBA" id="ARBA00022574"/>
    </source>
</evidence>
<dbReference type="PRINTS" id="PR00320">
    <property type="entry name" value="GPROTEINBRPT"/>
</dbReference>
<feature type="repeat" description="WD" evidence="3">
    <location>
        <begin position="262"/>
        <end position="304"/>
    </location>
</feature>
<dbReference type="EMBL" id="HBIJ01005379">
    <property type="protein sequence ID" value="CAE0363061.1"/>
    <property type="molecule type" value="Transcribed_RNA"/>
</dbReference>
<organism evidence="5">
    <name type="scientific">Aureoumbra lagunensis</name>
    <dbReference type="NCBI Taxonomy" id="44058"/>
    <lineage>
        <taxon>Eukaryota</taxon>
        <taxon>Sar</taxon>
        <taxon>Stramenopiles</taxon>
        <taxon>Ochrophyta</taxon>
        <taxon>Pelagophyceae</taxon>
        <taxon>Pelagomonadales</taxon>
        <taxon>Aureoumbra</taxon>
    </lineage>
</organism>
<dbReference type="InterPro" id="IPR015943">
    <property type="entry name" value="WD40/YVTN_repeat-like_dom_sf"/>
</dbReference>
<feature type="repeat" description="WD" evidence="3">
    <location>
        <begin position="348"/>
        <end position="379"/>
    </location>
</feature>
<dbReference type="AlphaFoldDB" id="A0A7S3JS06"/>
<evidence type="ECO:0000256" key="3">
    <source>
        <dbReference type="PROSITE-ProRule" id="PRU00221"/>
    </source>
</evidence>
<evidence type="ECO:0008006" key="6">
    <source>
        <dbReference type="Google" id="ProtNLM"/>
    </source>
</evidence>
<feature type="repeat" description="WD" evidence="3">
    <location>
        <begin position="178"/>
        <end position="219"/>
    </location>
</feature>
<dbReference type="SMART" id="SM00320">
    <property type="entry name" value="WD40"/>
    <property type="match status" value="7"/>
</dbReference>
<evidence type="ECO:0000256" key="4">
    <source>
        <dbReference type="SAM" id="MobiDB-lite"/>
    </source>
</evidence>
<dbReference type="InterPro" id="IPR020472">
    <property type="entry name" value="WD40_PAC1"/>
</dbReference>
<dbReference type="PANTHER" id="PTHR22836">
    <property type="entry name" value="WD40 REPEAT PROTEIN"/>
    <property type="match status" value="1"/>
</dbReference>
<dbReference type="GO" id="GO:0031124">
    <property type="term" value="P:mRNA 3'-end processing"/>
    <property type="evidence" value="ECO:0007669"/>
    <property type="project" value="InterPro"/>
</dbReference>
<protein>
    <recommendedName>
        <fullName evidence="6">Anaphase-promoting complex subunit 4 WD40 domain-containing protein</fullName>
    </recommendedName>
</protein>
<feature type="region of interest" description="Disordered" evidence="4">
    <location>
        <begin position="1"/>
        <end position="28"/>
    </location>
</feature>
<feature type="compositionally biased region" description="Low complexity" evidence="4">
    <location>
        <begin position="514"/>
        <end position="526"/>
    </location>
</feature>
<dbReference type="InterPro" id="IPR045245">
    <property type="entry name" value="Pfs2-like"/>
</dbReference>
<dbReference type="Pfam" id="PF00400">
    <property type="entry name" value="WD40"/>
    <property type="match status" value="6"/>
</dbReference>
<dbReference type="PROSITE" id="PS50294">
    <property type="entry name" value="WD_REPEATS_REGION"/>
    <property type="match status" value="5"/>
</dbReference>
<dbReference type="InterPro" id="IPR036322">
    <property type="entry name" value="WD40_repeat_dom_sf"/>
</dbReference>
<feature type="region of interest" description="Disordered" evidence="4">
    <location>
        <begin position="413"/>
        <end position="476"/>
    </location>
</feature>
<evidence type="ECO:0000256" key="2">
    <source>
        <dbReference type="ARBA" id="ARBA00022737"/>
    </source>
</evidence>
<accession>A0A7S3JS06</accession>
<keyword evidence="2" id="KW-0677">Repeat</keyword>
<evidence type="ECO:0000313" key="5">
    <source>
        <dbReference type="EMBL" id="CAE0363061.1"/>
    </source>
</evidence>
<feature type="region of interest" description="Disordered" evidence="4">
    <location>
        <begin position="514"/>
        <end position="550"/>
    </location>
</feature>
<dbReference type="Gene3D" id="2.130.10.10">
    <property type="entry name" value="YVTN repeat-like/Quinoprotein amine dehydrogenase"/>
    <property type="match status" value="2"/>
</dbReference>
<dbReference type="GO" id="GO:0005847">
    <property type="term" value="C:mRNA cleavage and polyadenylation specificity factor complex"/>
    <property type="evidence" value="ECO:0007669"/>
    <property type="project" value="TreeGrafter"/>
</dbReference>
<name>A0A7S3JS06_9STRA</name>
<dbReference type="InterPro" id="IPR001680">
    <property type="entry name" value="WD40_rpt"/>
</dbReference>
<feature type="repeat" description="WD" evidence="3">
    <location>
        <begin position="305"/>
        <end position="337"/>
    </location>
</feature>
<dbReference type="PANTHER" id="PTHR22836:SF0">
    <property type="entry name" value="PRE-MRNA 3' END PROCESSING PROTEIN WDR33"/>
    <property type="match status" value="1"/>
</dbReference>
<dbReference type="PROSITE" id="PS50082">
    <property type="entry name" value="WD_REPEATS_2"/>
    <property type="match status" value="6"/>
</dbReference>
<reference evidence="5" key="1">
    <citation type="submission" date="2021-01" db="EMBL/GenBank/DDBJ databases">
        <authorList>
            <person name="Corre E."/>
            <person name="Pelletier E."/>
            <person name="Niang G."/>
            <person name="Scheremetjew M."/>
            <person name="Finn R."/>
            <person name="Kale V."/>
            <person name="Holt S."/>
            <person name="Cochrane G."/>
            <person name="Meng A."/>
            <person name="Brown T."/>
            <person name="Cohen L."/>
        </authorList>
    </citation>
    <scope>NUCLEOTIDE SEQUENCE</scope>
    <source>
        <strain evidence="5">CCMP1510</strain>
    </source>
</reference>
<sequence>MAEQQQNSGEKAVGAAPEKQQSGEQQQIQNVLDPTEMLLAERFVHPSFWHQTVRAPPLQMIPHPYYNRRLMSPRMCIDEPRLLLCTKLAHTSMNKVRSPVYAIAWTRDGRRAISGNQSGEFTLWNSMSFHFEGLIAAHTKSVRSLAWSSSGATLLSGDSEGNLKCWEATMTPVNEKENTHSSQGIQGIKFAPSDAKFATGGDDGTLSVWDLERFEEERSLIGHGWDIKTIDWHPSYRLLASGSKDNQVKLWDPRQRTCLATLYGHKHTVMSLAFNALNGNWLLTTSRDQTIKIYDLRILKNATTYKGHNREVTACTWHPFNERLFVTGAFDGTINHWLEGMETPFHSFKAHDQAVWGLEYHHIAHVLCSVSNDHHVRFWCRPNPGDQINIQPEQQTQLLARARSAGLDTEKIVQLFPPPPPEEKPQAPESSAPQGSIPPTSIRGPSPQPPSGSSAMAVPTGDGTARGSSGGTYLPADETVTTQKGLAPGNLAISIPQRAPLGKLQFQLPPQIATQVAQVTASQQNTSVAPQNNNSDTEDLPSQAKRQRTE</sequence>
<feature type="repeat" description="WD" evidence="3">
    <location>
        <begin position="220"/>
        <end position="261"/>
    </location>
</feature>